<sequence length="148" mass="16163">MTTPDGTRVMIFTPKTTAIAKQGMPAFFGVSENSTGARNLSLNLTAFGPGGRAKTHYHRDYETAIYTVSGAIVLLYGDKLEHEALMLPGSFTYIPPVVPHIAFNLSMTEPATAITARNDAREQENVVLMPELDGPWLDQIIADRRARG</sequence>
<dbReference type="InterPro" id="IPR011051">
    <property type="entry name" value="RmlC_Cupin_sf"/>
</dbReference>
<evidence type="ECO:0000259" key="1">
    <source>
        <dbReference type="Pfam" id="PF07883"/>
    </source>
</evidence>
<proteinExistence type="predicted"/>
<dbReference type="InterPro" id="IPR014710">
    <property type="entry name" value="RmlC-like_jellyroll"/>
</dbReference>
<protein>
    <submittedName>
        <fullName evidence="2">Uncharacterized protein, RmlC-like cupin domain</fullName>
    </submittedName>
</protein>
<organism evidence="2 3">
    <name type="scientific">Gemmobacter megaterium</name>
    <dbReference type="NCBI Taxonomy" id="1086013"/>
    <lineage>
        <taxon>Bacteria</taxon>
        <taxon>Pseudomonadati</taxon>
        <taxon>Pseudomonadota</taxon>
        <taxon>Alphaproteobacteria</taxon>
        <taxon>Rhodobacterales</taxon>
        <taxon>Paracoccaceae</taxon>
        <taxon>Gemmobacter</taxon>
    </lineage>
</organism>
<dbReference type="Proteomes" id="UP000186141">
    <property type="component" value="Unassembled WGS sequence"/>
</dbReference>
<dbReference type="InterPro" id="IPR013096">
    <property type="entry name" value="Cupin_2"/>
</dbReference>
<accession>A0A1N7NYL2</accession>
<evidence type="ECO:0000313" key="3">
    <source>
        <dbReference type="Proteomes" id="UP000186141"/>
    </source>
</evidence>
<keyword evidence="3" id="KW-1185">Reference proteome</keyword>
<reference evidence="2 3" key="1">
    <citation type="submission" date="2017-01" db="EMBL/GenBank/DDBJ databases">
        <authorList>
            <person name="Mah S.A."/>
            <person name="Swanson W.J."/>
            <person name="Moy G.W."/>
            <person name="Vacquier V.D."/>
        </authorList>
    </citation>
    <scope>NUCLEOTIDE SEQUENCE [LARGE SCALE GENOMIC DNA]</scope>
    <source>
        <strain evidence="2 3">DSM 26375</strain>
    </source>
</reference>
<dbReference type="Pfam" id="PF07883">
    <property type="entry name" value="Cupin_2"/>
    <property type="match status" value="1"/>
</dbReference>
<dbReference type="OrthoDB" id="3620182at2"/>
<feature type="domain" description="Cupin type-2" evidence="1">
    <location>
        <begin position="45"/>
        <end position="113"/>
    </location>
</feature>
<dbReference type="RefSeq" id="WP_076531527.1">
    <property type="nucleotide sequence ID" value="NZ_BMEH01000004.1"/>
</dbReference>
<evidence type="ECO:0000313" key="2">
    <source>
        <dbReference type="EMBL" id="SIT03376.1"/>
    </source>
</evidence>
<dbReference type="CDD" id="cd02210">
    <property type="entry name" value="cupin_BLR2406-like"/>
    <property type="match status" value="1"/>
</dbReference>
<gene>
    <name evidence="2" type="ORF">SAMN05421774_104240</name>
</gene>
<name>A0A1N7NYL2_9RHOB</name>
<dbReference type="SUPFAM" id="SSF51182">
    <property type="entry name" value="RmlC-like cupins"/>
    <property type="match status" value="1"/>
</dbReference>
<dbReference type="EMBL" id="FTOT01000004">
    <property type="protein sequence ID" value="SIT03376.1"/>
    <property type="molecule type" value="Genomic_DNA"/>
</dbReference>
<dbReference type="Gene3D" id="2.60.120.10">
    <property type="entry name" value="Jelly Rolls"/>
    <property type="match status" value="1"/>
</dbReference>
<dbReference type="PIRSF" id="PIRSF037087">
    <property type="entry name" value="UCP037087"/>
    <property type="match status" value="1"/>
</dbReference>
<dbReference type="InterPro" id="IPR017102">
    <property type="entry name" value="UCP037087"/>
</dbReference>
<dbReference type="STRING" id="1086013.SAMN05421774_104240"/>
<dbReference type="AlphaFoldDB" id="A0A1N7NYL2"/>